<sequence>MAAYRNPKHQRDAHLAHINATKHKIESLKRQYIRLEAEMKELKTYGYKSHGIVGALKCIFGSPKRNLDEDAWRRCLLKRAEIRNLMERTRRSIEASQTEMEGLLLTLGSKRRPVRV</sequence>
<keyword evidence="3" id="KW-1185">Reference proteome</keyword>
<dbReference type="EMBL" id="ML119123">
    <property type="protein sequence ID" value="RPB13366.1"/>
    <property type="molecule type" value="Genomic_DNA"/>
</dbReference>
<evidence type="ECO:0000313" key="3">
    <source>
        <dbReference type="Proteomes" id="UP000277580"/>
    </source>
</evidence>
<dbReference type="AlphaFoldDB" id="A0A3N4KS80"/>
<dbReference type="InParanoid" id="A0A3N4KS80"/>
<dbReference type="OrthoDB" id="10318831at2759"/>
<feature type="coiled-coil region" evidence="1">
    <location>
        <begin position="18"/>
        <end position="45"/>
    </location>
</feature>
<accession>A0A3N4KS80</accession>
<protein>
    <submittedName>
        <fullName evidence="2">Uncharacterized protein</fullName>
    </submittedName>
</protein>
<keyword evidence="1" id="KW-0175">Coiled coil</keyword>
<reference evidence="2 3" key="1">
    <citation type="journal article" date="2018" name="Nat. Ecol. Evol.">
        <title>Pezizomycetes genomes reveal the molecular basis of ectomycorrhizal truffle lifestyle.</title>
        <authorList>
            <person name="Murat C."/>
            <person name="Payen T."/>
            <person name="Noel B."/>
            <person name="Kuo A."/>
            <person name="Morin E."/>
            <person name="Chen J."/>
            <person name="Kohler A."/>
            <person name="Krizsan K."/>
            <person name="Balestrini R."/>
            <person name="Da Silva C."/>
            <person name="Montanini B."/>
            <person name="Hainaut M."/>
            <person name="Levati E."/>
            <person name="Barry K.W."/>
            <person name="Belfiori B."/>
            <person name="Cichocki N."/>
            <person name="Clum A."/>
            <person name="Dockter R.B."/>
            <person name="Fauchery L."/>
            <person name="Guy J."/>
            <person name="Iotti M."/>
            <person name="Le Tacon F."/>
            <person name="Lindquist E.A."/>
            <person name="Lipzen A."/>
            <person name="Malagnac F."/>
            <person name="Mello A."/>
            <person name="Molinier V."/>
            <person name="Miyauchi S."/>
            <person name="Poulain J."/>
            <person name="Riccioni C."/>
            <person name="Rubini A."/>
            <person name="Sitrit Y."/>
            <person name="Splivallo R."/>
            <person name="Traeger S."/>
            <person name="Wang M."/>
            <person name="Zifcakova L."/>
            <person name="Wipf D."/>
            <person name="Zambonelli A."/>
            <person name="Paolocci F."/>
            <person name="Nowrousian M."/>
            <person name="Ottonello S."/>
            <person name="Baldrian P."/>
            <person name="Spatafora J.W."/>
            <person name="Henrissat B."/>
            <person name="Nagy L.G."/>
            <person name="Aury J.M."/>
            <person name="Wincker P."/>
            <person name="Grigoriev I.V."/>
            <person name="Bonfante P."/>
            <person name="Martin F.M."/>
        </authorList>
    </citation>
    <scope>NUCLEOTIDE SEQUENCE [LARGE SCALE GENOMIC DNA]</scope>
    <source>
        <strain evidence="2 3">CCBAS932</strain>
    </source>
</reference>
<name>A0A3N4KS80_9PEZI</name>
<gene>
    <name evidence="2" type="ORF">P167DRAFT_573394</name>
</gene>
<organism evidence="2 3">
    <name type="scientific">Morchella conica CCBAS932</name>
    <dbReference type="NCBI Taxonomy" id="1392247"/>
    <lineage>
        <taxon>Eukaryota</taxon>
        <taxon>Fungi</taxon>
        <taxon>Dikarya</taxon>
        <taxon>Ascomycota</taxon>
        <taxon>Pezizomycotina</taxon>
        <taxon>Pezizomycetes</taxon>
        <taxon>Pezizales</taxon>
        <taxon>Morchellaceae</taxon>
        <taxon>Morchella</taxon>
    </lineage>
</organism>
<evidence type="ECO:0000313" key="2">
    <source>
        <dbReference type="EMBL" id="RPB13366.1"/>
    </source>
</evidence>
<dbReference type="Proteomes" id="UP000277580">
    <property type="component" value="Unassembled WGS sequence"/>
</dbReference>
<evidence type="ECO:0000256" key="1">
    <source>
        <dbReference type="SAM" id="Coils"/>
    </source>
</evidence>
<proteinExistence type="predicted"/>